<evidence type="ECO:0000256" key="6">
    <source>
        <dbReference type="SAM" id="Phobius"/>
    </source>
</evidence>
<keyword evidence="4 6" id="KW-1133">Transmembrane helix</keyword>
<comment type="subcellular location">
    <subcellularLocation>
        <location evidence="1">Cell membrane</location>
        <topology evidence="1">Multi-pass membrane protein</topology>
    </subcellularLocation>
</comment>
<feature type="transmembrane region" description="Helical" evidence="6">
    <location>
        <begin position="34"/>
        <end position="57"/>
    </location>
</feature>
<dbReference type="GO" id="GO:0005886">
    <property type="term" value="C:plasma membrane"/>
    <property type="evidence" value="ECO:0007669"/>
    <property type="project" value="UniProtKB-SubCell"/>
</dbReference>
<proteinExistence type="predicted"/>
<dbReference type="PIRSF" id="PIRSF035875">
    <property type="entry name" value="RNase_BN"/>
    <property type="match status" value="1"/>
</dbReference>
<evidence type="ECO:0000256" key="3">
    <source>
        <dbReference type="ARBA" id="ARBA00022692"/>
    </source>
</evidence>
<dbReference type="STRING" id="1195760.SAMN05444281_1486"/>
<evidence type="ECO:0000313" key="7">
    <source>
        <dbReference type="EMBL" id="SHH69918.1"/>
    </source>
</evidence>
<dbReference type="PANTHER" id="PTHR30213:SF1">
    <property type="entry name" value="INNER MEMBRANE PROTEIN YHJD"/>
    <property type="match status" value="1"/>
</dbReference>
<evidence type="ECO:0000256" key="5">
    <source>
        <dbReference type="ARBA" id="ARBA00023136"/>
    </source>
</evidence>
<accession>A0A1M5V463</accession>
<dbReference type="PANTHER" id="PTHR30213">
    <property type="entry name" value="INNER MEMBRANE PROTEIN YHJD"/>
    <property type="match status" value="1"/>
</dbReference>
<evidence type="ECO:0000256" key="1">
    <source>
        <dbReference type="ARBA" id="ARBA00004651"/>
    </source>
</evidence>
<gene>
    <name evidence="7" type="ORF">SAMN05444281_1486</name>
</gene>
<keyword evidence="8" id="KW-1185">Reference proteome</keyword>
<dbReference type="EMBL" id="FQXQ01000003">
    <property type="protein sequence ID" value="SHH69918.1"/>
    <property type="molecule type" value="Genomic_DNA"/>
</dbReference>
<dbReference type="InterPro" id="IPR017039">
    <property type="entry name" value="Virul_fac_BrkB"/>
</dbReference>
<keyword evidence="5 6" id="KW-0472">Membrane</keyword>
<feature type="transmembrane region" description="Helical" evidence="6">
    <location>
        <begin position="143"/>
        <end position="169"/>
    </location>
</feature>
<sequence length="297" mass="33093">MKKLLNYFVVFKNLSVETYKNWNKNSPFQMSAAVSYYALFSFPALIIISIHSVGLIYDKIEVKTKIINEVSSVLGSDSANLIETMLQNTFDKEQSTIALIIGIASLIYGATGMFIALQKALNNIWSVEPLPDNSFFKIVKDRLFSLGLVLIIGFLLLISLILTTIISILTDWIQSHFSNLILYLFQIINFIIPLGLITVLFALIFKILPDVIISWKDVWLGAFVTSLLFSIGKFALGIYFGTTNPGSTFGAAGSVILILLWVSYSCLILFLGAEFTKVYASKYGKGLHPNHYAKIVD</sequence>
<name>A0A1M5V463_9FLAO</name>
<feature type="transmembrane region" description="Helical" evidence="6">
    <location>
        <begin position="181"/>
        <end position="205"/>
    </location>
</feature>
<dbReference type="AlphaFoldDB" id="A0A1M5V463"/>
<keyword evidence="2" id="KW-1003">Cell membrane</keyword>
<protein>
    <submittedName>
        <fullName evidence="7">Membrane protein</fullName>
    </submittedName>
</protein>
<keyword evidence="3 6" id="KW-0812">Transmembrane</keyword>
<feature type="transmembrane region" description="Helical" evidence="6">
    <location>
        <begin position="217"/>
        <end position="240"/>
    </location>
</feature>
<evidence type="ECO:0000256" key="4">
    <source>
        <dbReference type="ARBA" id="ARBA00022989"/>
    </source>
</evidence>
<feature type="transmembrane region" description="Helical" evidence="6">
    <location>
        <begin position="252"/>
        <end position="273"/>
    </location>
</feature>
<dbReference type="RefSeq" id="WP_073120048.1">
    <property type="nucleotide sequence ID" value="NZ_BMEN01000003.1"/>
</dbReference>
<evidence type="ECO:0000313" key="8">
    <source>
        <dbReference type="Proteomes" id="UP000184109"/>
    </source>
</evidence>
<evidence type="ECO:0000256" key="2">
    <source>
        <dbReference type="ARBA" id="ARBA00022475"/>
    </source>
</evidence>
<dbReference type="OrthoDB" id="9797028at2"/>
<organism evidence="7 8">
    <name type="scientific">Wenyingzhuangia marina</name>
    <dbReference type="NCBI Taxonomy" id="1195760"/>
    <lineage>
        <taxon>Bacteria</taxon>
        <taxon>Pseudomonadati</taxon>
        <taxon>Bacteroidota</taxon>
        <taxon>Flavobacteriia</taxon>
        <taxon>Flavobacteriales</taxon>
        <taxon>Flavobacteriaceae</taxon>
        <taxon>Wenyingzhuangia</taxon>
    </lineage>
</organism>
<feature type="transmembrane region" description="Helical" evidence="6">
    <location>
        <begin position="96"/>
        <end position="117"/>
    </location>
</feature>
<dbReference type="Pfam" id="PF03631">
    <property type="entry name" value="Virul_fac_BrkB"/>
    <property type="match status" value="1"/>
</dbReference>
<reference evidence="8" key="1">
    <citation type="submission" date="2016-11" db="EMBL/GenBank/DDBJ databases">
        <authorList>
            <person name="Varghese N."/>
            <person name="Submissions S."/>
        </authorList>
    </citation>
    <scope>NUCLEOTIDE SEQUENCE [LARGE SCALE GENOMIC DNA]</scope>
    <source>
        <strain evidence="8">DSM 100572</strain>
    </source>
</reference>
<dbReference type="Proteomes" id="UP000184109">
    <property type="component" value="Unassembled WGS sequence"/>
</dbReference>